<reference evidence="3 4" key="1">
    <citation type="submission" date="2016-05" db="EMBL/GenBank/DDBJ databases">
        <title>Draft Genome Sequence of Algibacter sp. Strain SK-16 Isolated from the Surface Water of Aburatsubo Inlet.</title>
        <authorList>
            <person name="Wong S.-K."/>
            <person name="Yoshizawa S."/>
            <person name="Nakajima Y."/>
            <person name="Ogura Y."/>
            <person name="Tetsuya H."/>
            <person name="Hamasaki K."/>
        </authorList>
    </citation>
    <scope>NUCLEOTIDE SEQUENCE [LARGE SCALE GENOMIC DNA]</scope>
    <source>
        <strain evidence="3 4">SK-16</strain>
    </source>
</reference>
<sequence>MKKIILLFLFTASLTINGQVHCDDANAYLVSAYSHVKTSYEANNISHLKYYANRSVESFKLAQTELDICDCVEAKKLADKSMKLLVQVDDAETYEDGRFFVKRARELSKECVIEIDKCSIASDSDEGTASSTEDSNDLDELQQEQLKLQQQQEALLLKAEQIKSRLAEQKERALLIEKKELILSYENVLTSNIEMYNKSLDDCDCEQQAINNITSPSDISEKSFEDIKKHYIANLKALASKYLSKLNACK</sequence>
<evidence type="ECO:0000313" key="4">
    <source>
        <dbReference type="Proteomes" id="UP000095713"/>
    </source>
</evidence>
<dbReference type="Proteomes" id="UP000095713">
    <property type="component" value="Unassembled WGS sequence"/>
</dbReference>
<keyword evidence="4" id="KW-1185">Reference proteome</keyword>
<feature type="chain" id="PRO_5009185028" description="DUF4398 domain-containing protein" evidence="2">
    <location>
        <begin position="19"/>
        <end position="250"/>
    </location>
</feature>
<feature type="signal peptide" evidence="2">
    <location>
        <begin position="1"/>
        <end position="18"/>
    </location>
</feature>
<keyword evidence="2" id="KW-0732">Signal</keyword>
<feature type="coiled-coil region" evidence="1">
    <location>
        <begin position="131"/>
        <end position="179"/>
    </location>
</feature>
<evidence type="ECO:0008006" key="5">
    <source>
        <dbReference type="Google" id="ProtNLM"/>
    </source>
</evidence>
<proteinExistence type="predicted"/>
<evidence type="ECO:0000313" key="3">
    <source>
        <dbReference type="EMBL" id="OEJ98871.1"/>
    </source>
</evidence>
<dbReference type="RefSeq" id="WP_069831554.1">
    <property type="nucleotide sequence ID" value="NZ_MDJD01000054.1"/>
</dbReference>
<gene>
    <name evidence="3" type="ORF">A8C32_06700</name>
</gene>
<comment type="caution">
    <text evidence="3">The sequence shown here is derived from an EMBL/GenBank/DDBJ whole genome shotgun (WGS) entry which is preliminary data.</text>
</comment>
<organism evidence="3 4">
    <name type="scientific">Flavivirga aquatica</name>
    <dbReference type="NCBI Taxonomy" id="1849968"/>
    <lineage>
        <taxon>Bacteria</taxon>
        <taxon>Pseudomonadati</taxon>
        <taxon>Bacteroidota</taxon>
        <taxon>Flavobacteriia</taxon>
        <taxon>Flavobacteriales</taxon>
        <taxon>Flavobacteriaceae</taxon>
        <taxon>Flavivirga</taxon>
    </lineage>
</organism>
<evidence type="ECO:0000256" key="1">
    <source>
        <dbReference type="SAM" id="Coils"/>
    </source>
</evidence>
<name>A0A1E5SID2_9FLAO</name>
<protein>
    <recommendedName>
        <fullName evidence="5">DUF4398 domain-containing protein</fullName>
    </recommendedName>
</protein>
<keyword evidence="1" id="KW-0175">Coiled coil</keyword>
<accession>A0A1E5SID2</accession>
<dbReference type="OrthoDB" id="1158605at2"/>
<dbReference type="EMBL" id="MDJD01000054">
    <property type="protein sequence ID" value="OEJ98871.1"/>
    <property type="molecule type" value="Genomic_DNA"/>
</dbReference>
<dbReference type="AlphaFoldDB" id="A0A1E5SID2"/>
<dbReference type="STRING" id="1849968.A8C32_06700"/>
<evidence type="ECO:0000256" key="2">
    <source>
        <dbReference type="SAM" id="SignalP"/>
    </source>
</evidence>